<keyword evidence="4" id="KW-1185">Reference proteome</keyword>
<dbReference type="Pfam" id="PF12770">
    <property type="entry name" value="CHAT"/>
    <property type="match status" value="1"/>
</dbReference>
<name>A0ABN0V055_9ACTN</name>
<reference evidence="3 4" key="1">
    <citation type="journal article" date="2019" name="Int. J. Syst. Evol. Microbiol.">
        <title>The Global Catalogue of Microorganisms (GCM) 10K type strain sequencing project: providing services to taxonomists for standard genome sequencing and annotation.</title>
        <authorList>
            <consortium name="The Broad Institute Genomics Platform"/>
            <consortium name="The Broad Institute Genome Sequencing Center for Infectious Disease"/>
            <person name="Wu L."/>
            <person name="Ma J."/>
        </authorList>
    </citation>
    <scope>NUCLEOTIDE SEQUENCE [LARGE SCALE GENOMIC DNA]</scope>
    <source>
        <strain evidence="3 4">JCM 10425</strain>
    </source>
</reference>
<dbReference type="EMBL" id="BAAAGX010000028">
    <property type="protein sequence ID" value="GAA0268734.1"/>
    <property type="molecule type" value="Genomic_DNA"/>
</dbReference>
<evidence type="ECO:0000259" key="2">
    <source>
        <dbReference type="Pfam" id="PF12770"/>
    </source>
</evidence>
<proteinExistence type="predicted"/>
<sequence>MFGRRRRERRPAELSPDTLLRDRVIAGHTLLAQGRTGEAEQTLIEALPLLNDIGPHTNAFLTLRLLGQCARTTGRLDTARAYYSRALDVAEALGDPDLAGAAVSGMAFVELAADDLGRADEYFRQAVQLVRTLAPGPGRVAVLRNYADLLVRVGDARAATFYQEALDQPGVDAASRAAMLVALGRELHRRGRVAAGTERLRTGAALFAEAGVDSETYAALVTLAGLSRRTDPAVAADAFARAHDLACATLPPIDVRHHTEGFAARVRQVEAETERRAATGELPAVAPPAVLAASRMLGPDVVRSVTIGAPAMIGQRSLDEGVALTAAGRFDDAAAKLRMAEVMWSALGAAHVLPRVWVAQARLAARRGEPEAGRPLLEQARARAAALGDARTELAALTAHAESVVEAAQARPLGGELPEDLRLLDVVARASALAEFLAERGETPETADAPAAALCVRYNAFDLAEHYLRRAALAGGGEGQRASALAGLVTILARRGVGGADEIAALRERLAAMADSTPDPLVRAAAGGAVGRIAVAAGEWTEATWERLRDACAAYDELRAHPVGPDPHVEPPYLTAAEVAIRLGRFDDALALCESAPPFPVASAAPEAVRVVFVPGACGVYALTAVPGARVTGEVVSSAPGGPSPARCAAVVDAATALAGAASGAVVVSALGALYGTAVHRTADGATRPGVSLLPTASPLPPRPRTEASRRGAVLVDPTGDLSFAGTAGAHAAARWGTEPQPITPERLDAALSPGSVVHLAGRIVADDRRPERTTLLLPAPDGGPDGATGRIDIAGLAALPWTGTVVVLANSEGGVPAVLVRTLLAAGARAVVASATPVDGLTTAVLTTWLHDALTADDADLTATSVDEALAAVQRRLAAATGHELLTWAADQPGLCAEQLSLITDRAELKRPFAAAPFVTYG</sequence>
<dbReference type="Proteomes" id="UP001500967">
    <property type="component" value="Unassembled WGS sequence"/>
</dbReference>
<evidence type="ECO:0000256" key="1">
    <source>
        <dbReference type="SAM" id="MobiDB-lite"/>
    </source>
</evidence>
<protein>
    <recommendedName>
        <fullName evidence="2">CHAT domain-containing protein</fullName>
    </recommendedName>
</protein>
<organism evidence="3 4">
    <name type="scientific">Cryptosporangium japonicum</name>
    <dbReference type="NCBI Taxonomy" id="80872"/>
    <lineage>
        <taxon>Bacteria</taxon>
        <taxon>Bacillati</taxon>
        <taxon>Actinomycetota</taxon>
        <taxon>Actinomycetes</taxon>
        <taxon>Cryptosporangiales</taxon>
        <taxon>Cryptosporangiaceae</taxon>
        <taxon>Cryptosporangium</taxon>
    </lineage>
</organism>
<gene>
    <name evidence="3" type="ORF">GCM10009539_64780</name>
</gene>
<comment type="caution">
    <text evidence="3">The sequence shown here is derived from an EMBL/GenBank/DDBJ whole genome shotgun (WGS) entry which is preliminary data.</text>
</comment>
<dbReference type="Pfam" id="PF13424">
    <property type="entry name" value="TPR_12"/>
    <property type="match status" value="1"/>
</dbReference>
<evidence type="ECO:0000313" key="4">
    <source>
        <dbReference type="Proteomes" id="UP001500967"/>
    </source>
</evidence>
<accession>A0ABN0V055</accession>
<feature type="region of interest" description="Disordered" evidence="1">
    <location>
        <begin position="685"/>
        <end position="710"/>
    </location>
</feature>
<dbReference type="Gene3D" id="1.25.40.10">
    <property type="entry name" value="Tetratricopeptide repeat domain"/>
    <property type="match status" value="1"/>
</dbReference>
<dbReference type="InterPro" id="IPR011990">
    <property type="entry name" value="TPR-like_helical_dom_sf"/>
</dbReference>
<dbReference type="SUPFAM" id="SSF48452">
    <property type="entry name" value="TPR-like"/>
    <property type="match status" value="1"/>
</dbReference>
<dbReference type="InterPro" id="IPR024983">
    <property type="entry name" value="CHAT_dom"/>
</dbReference>
<evidence type="ECO:0000313" key="3">
    <source>
        <dbReference type="EMBL" id="GAA0268734.1"/>
    </source>
</evidence>
<feature type="domain" description="CHAT" evidence="2">
    <location>
        <begin position="733"/>
        <end position="891"/>
    </location>
</feature>
<dbReference type="RefSeq" id="WP_344652729.1">
    <property type="nucleotide sequence ID" value="NZ_BAAAGX010000028.1"/>
</dbReference>